<name>A0A0D1CPA9_9RHOB</name>
<dbReference type="EMBL" id="JYFE01000030">
    <property type="protein sequence ID" value="KIT16602.1"/>
    <property type="molecule type" value="Genomic_DNA"/>
</dbReference>
<comment type="caution">
    <text evidence="1">The sequence shown here is derived from an EMBL/GenBank/DDBJ whole genome shotgun (WGS) entry which is preliminary data.</text>
</comment>
<dbReference type="AlphaFoldDB" id="A0A0D1CPA9"/>
<dbReference type="PATRIC" id="fig|935700.4.peg.1706"/>
<evidence type="ECO:0000313" key="2">
    <source>
        <dbReference type="Proteomes" id="UP000032232"/>
    </source>
</evidence>
<dbReference type="RefSeq" id="WP_043918483.1">
    <property type="nucleotide sequence ID" value="NZ_FZPF01000027.1"/>
</dbReference>
<evidence type="ECO:0008006" key="3">
    <source>
        <dbReference type="Google" id="ProtNLM"/>
    </source>
</evidence>
<protein>
    <recommendedName>
        <fullName evidence="3">ABM domain-containing protein</fullName>
    </recommendedName>
</protein>
<gene>
    <name evidence="1" type="ORF">jaqu_16460</name>
</gene>
<evidence type="ECO:0000313" key="1">
    <source>
        <dbReference type="EMBL" id="KIT16602.1"/>
    </source>
</evidence>
<dbReference type="Proteomes" id="UP000032232">
    <property type="component" value="Unassembled WGS sequence"/>
</dbReference>
<accession>A0A0D1CPA9</accession>
<dbReference type="STRING" id="935700.jaqu_16460"/>
<proteinExistence type="predicted"/>
<organism evidence="1 2">
    <name type="scientific">Jannaschia aquimarina</name>
    <dbReference type="NCBI Taxonomy" id="935700"/>
    <lineage>
        <taxon>Bacteria</taxon>
        <taxon>Pseudomonadati</taxon>
        <taxon>Pseudomonadota</taxon>
        <taxon>Alphaproteobacteria</taxon>
        <taxon>Rhodobacterales</taxon>
        <taxon>Roseobacteraceae</taxon>
        <taxon>Jannaschia</taxon>
    </lineage>
</organism>
<sequence length="99" mass="11001">MPTIHEHFVIRLTDETEAAEARTRARATFLALPGVRGWRTHTSTATDRSTLFMETFTFDDAAAAKAAGARFSEMPETRAFLALIDETIVGQHFADITED</sequence>
<reference evidence="1 2" key="1">
    <citation type="submission" date="2015-02" db="EMBL/GenBank/DDBJ databases">
        <title>Genome Sequence of Jannaschia aquimarina DSM28248, a member of the Roseobacter clade.</title>
        <authorList>
            <person name="Voget S."/>
            <person name="Daniel R."/>
        </authorList>
    </citation>
    <scope>NUCLEOTIDE SEQUENCE [LARGE SCALE GENOMIC DNA]</scope>
    <source>
        <strain evidence="1 2">GSW-M26</strain>
    </source>
</reference>
<keyword evidence="2" id="KW-1185">Reference proteome</keyword>